<dbReference type="OrthoDB" id="6508243at2759"/>
<sequence length="217" mass="24746">MRIQAIAINEAKRCERRSSIVLHFDVAENWTVIQPNEVQSYHWHKTQVSLFTCVVTTRKSVQSFAVVSDHMQHDTAHACYPLHKVHECLEESAPVYSYVVYVSDGAASHFKNKYQLYERSRAYYMSAKWLFSATGHGKNSYDGVGGIVKHHASLHNLRAGSTNVIRSAAEMIAELQSKLKKVTLIHASAAGIEELHMEKREECKRLLRIRGIQSWHV</sequence>
<proteinExistence type="predicted"/>
<organism evidence="1 2">
    <name type="scientific">Haemaphysalis longicornis</name>
    <name type="common">Bush tick</name>
    <dbReference type="NCBI Taxonomy" id="44386"/>
    <lineage>
        <taxon>Eukaryota</taxon>
        <taxon>Metazoa</taxon>
        <taxon>Ecdysozoa</taxon>
        <taxon>Arthropoda</taxon>
        <taxon>Chelicerata</taxon>
        <taxon>Arachnida</taxon>
        <taxon>Acari</taxon>
        <taxon>Parasitiformes</taxon>
        <taxon>Ixodida</taxon>
        <taxon>Ixodoidea</taxon>
        <taxon>Ixodidae</taxon>
        <taxon>Haemaphysalinae</taxon>
        <taxon>Haemaphysalis</taxon>
    </lineage>
</organism>
<dbReference type="EMBL" id="JABSTR010000007">
    <property type="protein sequence ID" value="KAH9375526.1"/>
    <property type="molecule type" value="Genomic_DNA"/>
</dbReference>
<name>A0A9J6GAW3_HAELO</name>
<evidence type="ECO:0000313" key="1">
    <source>
        <dbReference type="EMBL" id="KAH9375526.1"/>
    </source>
</evidence>
<evidence type="ECO:0000313" key="2">
    <source>
        <dbReference type="Proteomes" id="UP000821853"/>
    </source>
</evidence>
<reference evidence="1 2" key="1">
    <citation type="journal article" date="2020" name="Cell">
        <title>Large-Scale Comparative Analyses of Tick Genomes Elucidate Their Genetic Diversity and Vector Capacities.</title>
        <authorList>
            <consortium name="Tick Genome and Microbiome Consortium (TIGMIC)"/>
            <person name="Jia N."/>
            <person name="Wang J."/>
            <person name="Shi W."/>
            <person name="Du L."/>
            <person name="Sun Y."/>
            <person name="Zhan W."/>
            <person name="Jiang J.F."/>
            <person name="Wang Q."/>
            <person name="Zhang B."/>
            <person name="Ji P."/>
            <person name="Bell-Sakyi L."/>
            <person name="Cui X.M."/>
            <person name="Yuan T.T."/>
            <person name="Jiang B.G."/>
            <person name="Yang W.F."/>
            <person name="Lam T.T."/>
            <person name="Chang Q.C."/>
            <person name="Ding S.J."/>
            <person name="Wang X.J."/>
            <person name="Zhu J.G."/>
            <person name="Ruan X.D."/>
            <person name="Zhao L."/>
            <person name="Wei J.T."/>
            <person name="Ye R.Z."/>
            <person name="Que T.C."/>
            <person name="Du C.H."/>
            <person name="Zhou Y.H."/>
            <person name="Cheng J.X."/>
            <person name="Dai P.F."/>
            <person name="Guo W.B."/>
            <person name="Han X.H."/>
            <person name="Huang E.J."/>
            <person name="Li L.F."/>
            <person name="Wei W."/>
            <person name="Gao Y.C."/>
            <person name="Liu J.Z."/>
            <person name="Shao H.Z."/>
            <person name="Wang X."/>
            <person name="Wang C.C."/>
            <person name="Yang T.C."/>
            <person name="Huo Q.B."/>
            <person name="Li W."/>
            <person name="Chen H.Y."/>
            <person name="Chen S.E."/>
            <person name="Zhou L.G."/>
            <person name="Ni X.B."/>
            <person name="Tian J.H."/>
            <person name="Sheng Y."/>
            <person name="Liu T."/>
            <person name="Pan Y.S."/>
            <person name="Xia L.Y."/>
            <person name="Li J."/>
            <person name="Zhao F."/>
            <person name="Cao W.C."/>
        </authorList>
    </citation>
    <scope>NUCLEOTIDE SEQUENCE [LARGE SCALE GENOMIC DNA]</scope>
    <source>
        <strain evidence="1">HaeL-2018</strain>
    </source>
</reference>
<dbReference type="VEuPathDB" id="VectorBase:HLOH_062444"/>
<gene>
    <name evidence="1" type="ORF">HPB48_012066</name>
</gene>
<accession>A0A9J6GAW3</accession>
<dbReference type="Proteomes" id="UP000821853">
    <property type="component" value="Chromosome 5"/>
</dbReference>
<protein>
    <submittedName>
        <fullName evidence="1">Uncharacterized protein</fullName>
    </submittedName>
</protein>
<comment type="caution">
    <text evidence="1">The sequence shown here is derived from an EMBL/GenBank/DDBJ whole genome shotgun (WGS) entry which is preliminary data.</text>
</comment>
<keyword evidence="2" id="KW-1185">Reference proteome</keyword>
<dbReference type="PANTHER" id="PTHR46601:SF2">
    <property type="entry name" value="UBIQUITIN-LIKE PROTEASE FAMILY PROFILE DOMAIN-CONTAINING PROTEIN"/>
    <property type="match status" value="1"/>
</dbReference>
<dbReference type="PANTHER" id="PTHR46601">
    <property type="entry name" value="ULP_PROTEASE DOMAIN-CONTAINING PROTEIN"/>
    <property type="match status" value="1"/>
</dbReference>
<dbReference type="AlphaFoldDB" id="A0A9J6GAW3"/>